<feature type="compositionally biased region" description="Low complexity" evidence="1">
    <location>
        <begin position="244"/>
        <end position="255"/>
    </location>
</feature>
<name>A0A225VD07_9STRA</name>
<feature type="compositionally biased region" description="Polar residues" evidence="1">
    <location>
        <begin position="209"/>
        <end position="230"/>
    </location>
</feature>
<evidence type="ECO:0000313" key="3">
    <source>
        <dbReference type="Proteomes" id="UP000198211"/>
    </source>
</evidence>
<dbReference type="Proteomes" id="UP000198211">
    <property type="component" value="Unassembled WGS sequence"/>
</dbReference>
<keyword evidence="3" id="KW-1185">Reference proteome</keyword>
<evidence type="ECO:0000313" key="2">
    <source>
        <dbReference type="EMBL" id="OWZ03212.1"/>
    </source>
</evidence>
<feature type="compositionally biased region" description="Low complexity" evidence="1">
    <location>
        <begin position="187"/>
        <end position="198"/>
    </location>
</feature>
<feature type="compositionally biased region" description="Low complexity" evidence="1">
    <location>
        <begin position="166"/>
        <end position="177"/>
    </location>
</feature>
<gene>
    <name evidence="2" type="ORF">PHMEG_00025097</name>
</gene>
<evidence type="ECO:0000256" key="1">
    <source>
        <dbReference type="SAM" id="MobiDB-lite"/>
    </source>
</evidence>
<feature type="compositionally biased region" description="Polar residues" evidence="1">
    <location>
        <begin position="128"/>
        <end position="139"/>
    </location>
</feature>
<feature type="compositionally biased region" description="Polar residues" evidence="1">
    <location>
        <begin position="147"/>
        <end position="162"/>
    </location>
</feature>
<reference evidence="3" key="1">
    <citation type="submission" date="2017-03" db="EMBL/GenBank/DDBJ databases">
        <title>Phytopthora megakarya and P. palmivora, two closely related causual agents of cacao black pod achieved similar genome size and gene model numbers by different mechanisms.</title>
        <authorList>
            <person name="Ali S."/>
            <person name="Shao J."/>
            <person name="Larry D.J."/>
            <person name="Kronmiller B."/>
            <person name="Shen D."/>
            <person name="Strem M.D."/>
            <person name="Melnick R.L."/>
            <person name="Guiltinan M.J."/>
            <person name="Tyler B.M."/>
            <person name="Meinhardt L.W."/>
            <person name="Bailey B.A."/>
        </authorList>
    </citation>
    <scope>NUCLEOTIDE SEQUENCE [LARGE SCALE GENOMIC DNA]</scope>
    <source>
        <strain evidence="3">zdho120</strain>
    </source>
</reference>
<dbReference type="AlphaFoldDB" id="A0A225VD07"/>
<accession>A0A225VD07</accession>
<dbReference type="EMBL" id="NBNE01005657">
    <property type="protein sequence ID" value="OWZ03212.1"/>
    <property type="molecule type" value="Genomic_DNA"/>
</dbReference>
<organism evidence="2 3">
    <name type="scientific">Phytophthora megakarya</name>
    <dbReference type="NCBI Taxonomy" id="4795"/>
    <lineage>
        <taxon>Eukaryota</taxon>
        <taxon>Sar</taxon>
        <taxon>Stramenopiles</taxon>
        <taxon>Oomycota</taxon>
        <taxon>Peronosporomycetes</taxon>
        <taxon>Peronosporales</taxon>
        <taxon>Peronosporaceae</taxon>
        <taxon>Phytophthora</taxon>
    </lineage>
</organism>
<feature type="compositionally biased region" description="Low complexity" evidence="1">
    <location>
        <begin position="111"/>
        <end position="120"/>
    </location>
</feature>
<feature type="region of interest" description="Disordered" evidence="1">
    <location>
        <begin position="111"/>
        <end position="263"/>
    </location>
</feature>
<comment type="caution">
    <text evidence="2">The sequence shown here is derived from an EMBL/GenBank/DDBJ whole genome shotgun (WGS) entry which is preliminary data.</text>
</comment>
<sequence>MADPIVPDCGKTLKTATPVDVSGYSEMWWQNDEYKEGFVASHEGPCEGWVDDEQIFYHENCAAKFKGYPAKVPADYSSCKGECLFVFYWFALHEPNWQIYKQCVPITNNGSGASTTTQSSGEKESSTSKDNGTSDTPASSDDGGSGATQTNTDNGTSDTPASVDNGGSDTTQTTTDSASDETEDGGSTENEGSGTGDEASGTDDEGSGAEQTTPAPESVEAPSTPSTEESNAPEPATPESPEVTPATPATDTTSTKCSARRRH</sequence>
<protein>
    <submittedName>
        <fullName evidence="2">Uncharacterized protein</fullName>
    </submittedName>
</protein>
<proteinExistence type="predicted"/>